<proteinExistence type="predicted"/>
<protein>
    <submittedName>
        <fullName evidence="1">Uncharacterized protein</fullName>
    </submittedName>
</protein>
<dbReference type="Proteomes" id="UP001168098">
    <property type="component" value="Unassembled WGS sequence"/>
</dbReference>
<name>A0AA39A615_VITRO</name>
<dbReference type="EMBL" id="JARBHA010000005">
    <property type="protein sequence ID" value="KAJ9701640.1"/>
    <property type="molecule type" value="Genomic_DNA"/>
</dbReference>
<dbReference type="PANTHER" id="PTHR36071:SF1">
    <property type="entry name" value="DNA DOUBLE-STRAND BREAK REPAIR PROTEIN"/>
    <property type="match status" value="1"/>
</dbReference>
<keyword evidence="2" id="KW-1185">Reference proteome</keyword>
<gene>
    <name evidence="1" type="ORF">PVL29_006838</name>
</gene>
<dbReference type="AlphaFoldDB" id="A0AA39A615"/>
<sequence>MEFYGTDWESLFSRIEEGEEELKCKRRWLMGIHETSKSKRRQLKVSKFIKNWSLSESLLREDDVFYETVKNFVEKGFGACSAETEHHAVQDNEQQFDLFSIGRVLSNLLDNMTNNGLYLLAKILTGGSLKFDKTRRKMKRLIKEHLRKVLRNQSTNSHQIGVSKQIYQLLNDPHNFQENCPFPLTITFQSHHPAVTEVLGRLESMPSQALMAMHRRLRGIPGMPQFKPRRSGWSRKGLIKQVRKTSLKMLSDLGNRDELQEPLAKAMAIGDLSLKLEFGHQNASATEFLQFSPEIEELQKDIRKAIWLIENKIRFPMLKNLQLLLDPSAEISSGSLRFAIKKLLTEYLFECSDMDTIPKSLLDAIAIINRSSQGTPLRFLSKEEKEEEIECVLGVSAQMKQIMWDLLPEQEFDEDYADAYVEDLEESDDGVDGGDDEQMGLPKSCRFDCNNANSLAESIGHTQLVDYKSPTSVVNENVYSSPCWESKFLNSQINQDGTQYLAESIGHAQLVDYKSPTSVVNENVCSSPCWESKFLNSPINQDGTQYHRRNGAGTYAEGEESKIDSANPLDFSPLDFSSEEAKFMQARFMHNMQCETRNRYLAVQEICDETSMVAYNFIGHLLYEFAQMDGLDLDRIDELYLKGDKSIPEDSQGIKSTLYSALLLKLGNKLLWKRICATIISSMGLFYSICLSTPYCEMHIDIKMKDVGWITKRYSGTRPTHYNNFFCSCLQFCKLNCFLDKTIPAFEREDKEVW</sequence>
<dbReference type="PANTHER" id="PTHR36071">
    <property type="entry name" value="DNA DOUBLE-STRAND BREAK REPAIR PROTEIN"/>
    <property type="match status" value="1"/>
</dbReference>
<accession>A0AA39A615</accession>
<reference evidence="1 2" key="1">
    <citation type="journal article" date="2023" name="BMC Biotechnol.">
        <title>Vitis rotundifolia cv Carlos genome sequencing.</title>
        <authorList>
            <person name="Huff M."/>
            <person name="Hulse-Kemp A."/>
            <person name="Scheffler B."/>
            <person name="Youngblood R."/>
            <person name="Simpson S."/>
            <person name="Babiker E."/>
            <person name="Staton M."/>
        </authorList>
    </citation>
    <scope>NUCLEOTIDE SEQUENCE [LARGE SCALE GENOMIC DNA]</scope>
    <source>
        <tissue evidence="1">Leaf</tissue>
    </source>
</reference>
<organism evidence="1 2">
    <name type="scientific">Vitis rotundifolia</name>
    <name type="common">Muscadine grape</name>
    <dbReference type="NCBI Taxonomy" id="103349"/>
    <lineage>
        <taxon>Eukaryota</taxon>
        <taxon>Viridiplantae</taxon>
        <taxon>Streptophyta</taxon>
        <taxon>Embryophyta</taxon>
        <taxon>Tracheophyta</taxon>
        <taxon>Spermatophyta</taxon>
        <taxon>Magnoliopsida</taxon>
        <taxon>eudicotyledons</taxon>
        <taxon>Gunneridae</taxon>
        <taxon>Pentapetalae</taxon>
        <taxon>rosids</taxon>
        <taxon>Vitales</taxon>
        <taxon>Vitaceae</taxon>
        <taxon>Viteae</taxon>
        <taxon>Vitis</taxon>
    </lineage>
</organism>
<comment type="caution">
    <text evidence="1">The sequence shown here is derived from an EMBL/GenBank/DDBJ whole genome shotgun (WGS) entry which is preliminary data.</text>
</comment>
<evidence type="ECO:0000313" key="1">
    <source>
        <dbReference type="EMBL" id="KAJ9701640.1"/>
    </source>
</evidence>
<evidence type="ECO:0000313" key="2">
    <source>
        <dbReference type="Proteomes" id="UP001168098"/>
    </source>
</evidence>